<organism evidence="2 3">
    <name type="scientific">Nitrosococcus watsoni (strain C-113)</name>
    <dbReference type="NCBI Taxonomy" id="105559"/>
    <lineage>
        <taxon>Bacteria</taxon>
        <taxon>Pseudomonadati</taxon>
        <taxon>Pseudomonadota</taxon>
        <taxon>Gammaproteobacteria</taxon>
        <taxon>Chromatiales</taxon>
        <taxon>Chromatiaceae</taxon>
        <taxon>Nitrosococcus</taxon>
    </lineage>
</organism>
<dbReference type="KEGG" id="nwa:Nwat_0984"/>
<evidence type="ECO:0000313" key="3">
    <source>
        <dbReference type="Proteomes" id="UP000000393"/>
    </source>
</evidence>
<name>D8K4V0_NITWC</name>
<dbReference type="eggNOG" id="ENOG502ZATE">
    <property type="taxonomic scope" value="Bacteria"/>
</dbReference>
<proteinExistence type="predicted"/>
<accession>D8K4V0</accession>
<gene>
    <name evidence="2" type="ordered locus">Nwat_0984</name>
</gene>
<evidence type="ECO:0000256" key="1">
    <source>
        <dbReference type="SAM" id="MobiDB-lite"/>
    </source>
</evidence>
<feature type="region of interest" description="Disordered" evidence="1">
    <location>
        <begin position="300"/>
        <end position="321"/>
    </location>
</feature>
<dbReference type="RefSeq" id="WP_013220029.1">
    <property type="nucleotide sequence ID" value="NC_014315.1"/>
</dbReference>
<protein>
    <submittedName>
        <fullName evidence="2">Uncharacterized protein</fullName>
    </submittedName>
</protein>
<sequence>MALRSLLDLINSQAHEGWRLMEEGQANVVLFDVDTKAGWAAWNTNQGLTQKSIRVWCSRRGPTEAVKYYLKKPYRYRHLADLLAMVGQSQKKAGEVAFPSAAIKSKPRKRLAGPSFEPAKYFLGLLLSAIEEKRSVRFQYQDSAPLYVEPAGWEYFYPDSERALRRLCGSVSSCIQVESITKDLLVQQVAQDGIKSCSLQSLIWLAAFEGSAGRPLPGWREEGLFKLKQWPNLGVLQHDLDEMRLAAFMTKQAATLVSILTHTGVAKRKAVSFINACYAVGLLEKNIEIASISALATANQKQGGSHSPAHRLRSSGEKKPL</sequence>
<evidence type="ECO:0000313" key="2">
    <source>
        <dbReference type="EMBL" id="ADJ27927.1"/>
    </source>
</evidence>
<dbReference type="Proteomes" id="UP000000393">
    <property type="component" value="Chromosome"/>
</dbReference>
<dbReference type="AlphaFoldDB" id="D8K4V0"/>
<reference evidence="2 3" key="1">
    <citation type="submission" date="2010-06" db="EMBL/GenBank/DDBJ databases">
        <title>Complete sequence of chromosome of Nitrosococcus watsoni C-113.</title>
        <authorList>
            <consortium name="US DOE Joint Genome Institute"/>
            <person name="Lucas S."/>
            <person name="Copeland A."/>
            <person name="Lapidus A."/>
            <person name="Cheng J.-F."/>
            <person name="Bruce D."/>
            <person name="Goodwin L."/>
            <person name="Pitluck S."/>
            <person name="Malfatti S.A."/>
            <person name="Chain P.S.G."/>
            <person name="Land M."/>
            <person name="Hauser L."/>
            <person name="Kyrpides N."/>
            <person name="Ivanova N."/>
            <person name="Cambell M.A."/>
            <person name="Heidelberg J.F."/>
            <person name="Klotz M.G."/>
            <person name="Woyke T."/>
        </authorList>
    </citation>
    <scope>NUCLEOTIDE SEQUENCE [LARGE SCALE GENOMIC DNA]</scope>
    <source>
        <strain evidence="2 3">C-113</strain>
    </source>
</reference>
<dbReference type="STRING" id="105559.Nwat_0984"/>
<keyword evidence="3" id="KW-1185">Reference proteome</keyword>
<dbReference type="HOGENOM" id="CLU_1015011_0_0_6"/>
<dbReference type="OrthoDB" id="5623022at2"/>
<dbReference type="EMBL" id="CP002086">
    <property type="protein sequence ID" value="ADJ27927.1"/>
    <property type="molecule type" value="Genomic_DNA"/>
</dbReference>